<keyword evidence="3" id="KW-1185">Reference proteome</keyword>
<dbReference type="EMBL" id="OY731406">
    <property type="protein sequence ID" value="CAJ1975525.1"/>
    <property type="molecule type" value="Genomic_DNA"/>
</dbReference>
<reference evidence="2" key="1">
    <citation type="submission" date="2023-10" db="EMBL/GenBank/DDBJ databases">
        <authorList>
            <person name="Domelevo Entfellner J.-B."/>
        </authorList>
    </citation>
    <scope>NUCLEOTIDE SEQUENCE</scope>
</reference>
<dbReference type="AlphaFoldDB" id="A0AA86T7U1"/>
<name>A0AA86T7U1_9FABA</name>
<dbReference type="Proteomes" id="UP001189624">
    <property type="component" value="Chromosome 9"/>
</dbReference>
<accession>A0AA86T7U1</accession>
<feature type="region of interest" description="Disordered" evidence="1">
    <location>
        <begin position="1"/>
        <end position="25"/>
    </location>
</feature>
<dbReference type="Gramene" id="rna-AYBTSS11_LOCUS27650">
    <property type="protein sequence ID" value="CAJ1975525.1"/>
    <property type="gene ID" value="gene-AYBTSS11_LOCUS27650"/>
</dbReference>
<evidence type="ECO:0000313" key="3">
    <source>
        <dbReference type="Proteomes" id="UP001189624"/>
    </source>
</evidence>
<evidence type="ECO:0000313" key="2">
    <source>
        <dbReference type="EMBL" id="CAJ1975525.1"/>
    </source>
</evidence>
<gene>
    <name evidence="2" type="ORF">AYBTSS11_LOCUS27650</name>
</gene>
<evidence type="ECO:0000256" key="1">
    <source>
        <dbReference type="SAM" id="MobiDB-lite"/>
    </source>
</evidence>
<feature type="compositionally biased region" description="Polar residues" evidence="1">
    <location>
        <begin position="1"/>
        <end position="10"/>
    </location>
</feature>
<feature type="compositionally biased region" description="Basic and acidic residues" evidence="1">
    <location>
        <begin position="47"/>
        <end position="56"/>
    </location>
</feature>
<feature type="region of interest" description="Disordered" evidence="1">
    <location>
        <begin position="44"/>
        <end position="75"/>
    </location>
</feature>
<proteinExistence type="predicted"/>
<organism evidence="2 3">
    <name type="scientific">Sphenostylis stenocarpa</name>
    <dbReference type="NCBI Taxonomy" id="92480"/>
    <lineage>
        <taxon>Eukaryota</taxon>
        <taxon>Viridiplantae</taxon>
        <taxon>Streptophyta</taxon>
        <taxon>Embryophyta</taxon>
        <taxon>Tracheophyta</taxon>
        <taxon>Spermatophyta</taxon>
        <taxon>Magnoliopsida</taxon>
        <taxon>eudicotyledons</taxon>
        <taxon>Gunneridae</taxon>
        <taxon>Pentapetalae</taxon>
        <taxon>rosids</taxon>
        <taxon>fabids</taxon>
        <taxon>Fabales</taxon>
        <taxon>Fabaceae</taxon>
        <taxon>Papilionoideae</taxon>
        <taxon>50 kb inversion clade</taxon>
        <taxon>NPAAA clade</taxon>
        <taxon>indigoferoid/millettioid clade</taxon>
        <taxon>Phaseoleae</taxon>
        <taxon>Sphenostylis</taxon>
    </lineage>
</organism>
<feature type="compositionally biased region" description="Basic residues" evidence="1">
    <location>
        <begin position="57"/>
        <end position="73"/>
    </location>
</feature>
<protein>
    <submittedName>
        <fullName evidence="2">Uncharacterized protein</fullName>
    </submittedName>
</protein>
<sequence length="96" mass="11355">MSQCHPTSSHEGVLNTKARRNGSHQLFPITEKRLVAEHTLFHHHRKLLDSDKDKEEKKKKKKEKKEKKKKKKSSANPMGRYLYFCYEIPLVKRVGK</sequence>